<evidence type="ECO:0000259" key="1">
    <source>
        <dbReference type="PROSITE" id="PS50943"/>
    </source>
</evidence>
<dbReference type="InterPro" id="IPR010982">
    <property type="entry name" value="Lambda_DNA-bd_dom_sf"/>
</dbReference>
<dbReference type="SMART" id="SM00530">
    <property type="entry name" value="HTH_XRE"/>
    <property type="match status" value="1"/>
</dbReference>
<dbReference type="Gene3D" id="1.10.260.40">
    <property type="entry name" value="lambda repressor-like DNA-binding domains"/>
    <property type="match status" value="1"/>
</dbReference>
<sequence>MHFHKAAPEAKILRKNAGAWLKQLRNHAGLSQVELAQKLGLKYYTFVSQVENGFGRVPTESMEAWALALNVEPSVFARQLVAFYDPELHRLLFEQKDDERTPI</sequence>
<dbReference type="KEGG" id="vgo:GJW-30_1_02520"/>
<reference evidence="2 3" key="1">
    <citation type="submission" date="2015-08" db="EMBL/GenBank/DDBJ databases">
        <title>Investigation of the bacterial diversity of lava forest soil.</title>
        <authorList>
            <person name="Lee J.S."/>
        </authorList>
    </citation>
    <scope>NUCLEOTIDE SEQUENCE [LARGE SCALE GENOMIC DNA]</scope>
    <source>
        <strain evidence="2 3">GJW-30</strain>
    </source>
</reference>
<dbReference type="Pfam" id="PF01381">
    <property type="entry name" value="HTH_3"/>
    <property type="match status" value="1"/>
</dbReference>
<dbReference type="InterPro" id="IPR001387">
    <property type="entry name" value="Cro/C1-type_HTH"/>
</dbReference>
<dbReference type="GO" id="GO:0003677">
    <property type="term" value="F:DNA binding"/>
    <property type="evidence" value="ECO:0007669"/>
    <property type="project" value="InterPro"/>
</dbReference>
<proteinExistence type="predicted"/>
<dbReference type="CDD" id="cd00093">
    <property type="entry name" value="HTH_XRE"/>
    <property type="match status" value="1"/>
</dbReference>
<evidence type="ECO:0000313" key="2">
    <source>
        <dbReference type="EMBL" id="BAT59985.1"/>
    </source>
</evidence>
<keyword evidence="3" id="KW-1185">Reference proteome</keyword>
<dbReference type="RefSeq" id="WP_197703726.1">
    <property type="nucleotide sequence ID" value="NZ_AP014946.1"/>
</dbReference>
<dbReference type="Proteomes" id="UP000236884">
    <property type="component" value="Chromosome"/>
</dbReference>
<organism evidence="2 3">
    <name type="scientific">Variibacter gotjawalensis</name>
    <dbReference type="NCBI Taxonomy" id="1333996"/>
    <lineage>
        <taxon>Bacteria</taxon>
        <taxon>Pseudomonadati</taxon>
        <taxon>Pseudomonadota</taxon>
        <taxon>Alphaproteobacteria</taxon>
        <taxon>Hyphomicrobiales</taxon>
        <taxon>Nitrobacteraceae</taxon>
        <taxon>Variibacter</taxon>
    </lineage>
</organism>
<dbReference type="AlphaFoldDB" id="A0A0S3PVK8"/>
<dbReference type="EMBL" id="AP014946">
    <property type="protein sequence ID" value="BAT59985.1"/>
    <property type="molecule type" value="Genomic_DNA"/>
</dbReference>
<gene>
    <name evidence="2" type="ORF">GJW-30_1_02520</name>
</gene>
<protein>
    <submittedName>
        <fullName evidence="2">Helix-turn-helix protein</fullName>
    </submittedName>
</protein>
<feature type="domain" description="HTH cro/C1-type" evidence="1">
    <location>
        <begin position="21"/>
        <end position="76"/>
    </location>
</feature>
<dbReference type="SUPFAM" id="SSF47413">
    <property type="entry name" value="lambda repressor-like DNA-binding domains"/>
    <property type="match status" value="1"/>
</dbReference>
<evidence type="ECO:0000313" key="3">
    <source>
        <dbReference type="Proteomes" id="UP000236884"/>
    </source>
</evidence>
<dbReference type="PROSITE" id="PS50943">
    <property type="entry name" value="HTH_CROC1"/>
    <property type="match status" value="1"/>
</dbReference>
<name>A0A0S3PVK8_9BRAD</name>
<accession>A0A0S3PVK8</accession>